<dbReference type="OrthoDB" id="5908355at2759"/>
<organism evidence="3 4">
    <name type="scientific">Steinernema carpocapsae</name>
    <name type="common">Entomopathogenic nematode</name>
    <dbReference type="NCBI Taxonomy" id="34508"/>
    <lineage>
        <taxon>Eukaryota</taxon>
        <taxon>Metazoa</taxon>
        <taxon>Ecdysozoa</taxon>
        <taxon>Nematoda</taxon>
        <taxon>Chromadorea</taxon>
        <taxon>Rhabditida</taxon>
        <taxon>Tylenchina</taxon>
        <taxon>Panagrolaimomorpha</taxon>
        <taxon>Strongyloidoidea</taxon>
        <taxon>Steinernematidae</taxon>
        <taxon>Steinernema</taxon>
    </lineage>
</organism>
<evidence type="ECO:0000313" key="3">
    <source>
        <dbReference type="EMBL" id="TKR64687.1"/>
    </source>
</evidence>
<feature type="transmembrane region" description="Helical" evidence="1">
    <location>
        <begin position="174"/>
        <end position="197"/>
    </location>
</feature>
<proteinExistence type="predicted"/>
<keyword evidence="1" id="KW-0472">Membrane</keyword>
<feature type="transmembrane region" description="Helical" evidence="1">
    <location>
        <begin position="72"/>
        <end position="97"/>
    </location>
</feature>
<feature type="transmembrane region" description="Helical" evidence="1">
    <location>
        <begin position="109"/>
        <end position="125"/>
    </location>
</feature>
<feature type="domain" description="7TM GPCR serpentine receptor class x (Srx)" evidence="2">
    <location>
        <begin position="6"/>
        <end position="262"/>
    </location>
</feature>
<reference evidence="3 4" key="2">
    <citation type="journal article" date="2019" name="G3 (Bethesda)">
        <title>Hybrid Assembly of the Genome of the Entomopathogenic Nematode Steinernema carpocapsae Identifies the X-Chromosome.</title>
        <authorList>
            <person name="Serra L."/>
            <person name="Macchietto M."/>
            <person name="Macias-Munoz A."/>
            <person name="McGill C.J."/>
            <person name="Rodriguez I.M."/>
            <person name="Rodriguez B."/>
            <person name="Murad R."/>
            <person name="Mortazavi A."/>
        </authorList>
    </citation>
    <scope>NUCLEOTIDE SEQUENCE [LARGE SCALE GENOMIC DNA]</scope>
    <source>
        <strain evidence="3 4">ALL</strain>
    </source>
</reference>
<gene>
    <name evidence="3" type="ORF">L596_025177</name>
</gene>
<keyword evidence="1" id="KW-0812">Transmembrane</keyword>
<dbReference type="EMBL" id="AZBU02000009">
    <property type="protein sequence ID" value="TKR64687.1"/>
    <property type="molecule type" value="Genomic_DNA"/>
</dbReference>
<name>A0A4U5M715_STECR</name>
<accession>A0A4U5M715</accession>
<evidence type="ECO:0000256" key="1">
    <source>
        <dbReference type="SAM" id="Phobius"/>
    </source>
</evidence>
<feature type="transmembrane region" description="Helical" evidence="1">
    <location>
        <begin position="29"/>
        <end position="52"/>
    </location>
</feature>
<feature type="transmembrane region" description="Helical" evidence="1">
    <location>
        <begin position="6"/>
        <end position="22"/>
    </location>
</feature>
<sequence>METVQLGFLGVSTNGMCFYYSLQRPYNYTAFGLFLAAKSFSNIAGLSIFLIWCLPQTFWPTFYVFVPSTYTFHLGMICQGVDATGTVFHTMIALNRLMRFYGIKMKTKFASLIHRIVVIITYLTHVRGRFSKNHVCSRFSRADTKVIYNPYIFQWEVLQMDEISKPNGVLQNLIVYYFFFLNIVSAISDVTTLILLHKASIVVRQNYDLWFFLLLFAQHVVYLINSTLFAYLPDNLNLFVSYLLKFGLWKFCYVFDGCTILMLSKTTREILKGMFCCCQKTRIEPLYNMNVIIAD</sequence>
<dbReference type="Pfam" id="PF10328">
    <property type="entry name" value="7TM_GPCR_Srx"/>
    <property type="match status" value="1"/>
</dbReference>
<feature type="transmembrane region" description="Helical" evidence="1">
    <location>
        <begin position="209"/>
        <end position="232"/>
    </location>
</feature>
<reference evidence="3 4" key="1">
    <citation type="journal article" date="2015" name="Genome Biol.">
        <title>Comparative genomics of Steinernema reveals deeply conserved gene regulatory networks.</title>
        <authorList>
            <person name="Dillman A.R."/>
            <person name="Macchietto M."/>
            <person name="Porter C.F."/>
            <person name="Rogers A."/>
            <person name="Williams B."/>
            <person name="Antoshechkin I."/>
            <person name="Lee M.M."/>
            <person name="Goodwin Z."/>
            <person name="Lu X."/>
            <person name="Lewis E.E."/>
            <person name="Goodrich-Blair H."/>
            <person name="Stock S.P."/>
            <person name="Adams B.J."/>
            <person name="Sternberg P.W."/>
            <person name="Mortazavi A."/>
        </authorList>
    </citation>
    <scope>NUCLEOTIDE SEQUENCE [LARGE SCALE GENOMIC DNA]</scope>
    <source>
        <strain evidence="3 4">ALL</strain>
    </source>
</reference>
<comment type="caution">
    <text evidence="3">The sequence shown here is derived from an EMBL/GenBank/DDBJ whole genome shotgun (WGS) entry which is preliminary data.</text>
</comment>
<dbReference type="Proteomes" id="UP000298663">
    <property type="component" value="Unassembled WGS sequence"/>
</dbReference>
<evidence type="ECO:0000259" key="2">
    <source>
        <dbReference type="Pfam" id="PF10328"/>
    </source>
</evidence>
<dbReference type="AlphaFoldDB" id="A0A4U5M715"/>
<keyword evidence="4" id="KW-1185">Reference proteome</keyword>
<evidence type="ECO:0000313" key="4">
    <source>
        <dbReference type="Proteomes" id="UP000298663"/>
    </source>
</evidence>
<dbReference type="InterPro" id="IPR019430">
    <property type="entry name" value="7TM_GPCR_serpentine_rcpt_Srx"/>
</dbReference>
<keyword evidence="1" id="KW-1133">Transmembrane helix</keyword>
<feature type="transmembrane region" description="Helical" evidence="1">
    <location>
        <begin position="238"/>
        <end position="263"/>
    </location>
</feature>
<protein>
    <recommendedName>
        <fullName evidence="2">7TM GPCR serpentine receptor class x (Srx) domain-containing protein</fullName>
    </recommendedName>
</protein>